<keyword evidence="4" id="KW-1185">Reference proteome</keyword>
<gene>
    <name evidence="3" type="ORF">QQX98_008955</name>
</gene>
<dbReference type="EMBL" id="JAZAVJ010000170">
    <property type="protein sequence ID" value="KAK7408894.1"/>
    <property type="molecule type" value="Genomic_DNA"/>
</dbReference>
<evidence type="ECO:0000313" key="3">
    <source>
        <dbReference type="EMBL" id="KAK7408894.1"/>
    </source>
</evidence>
<evidence type="ECO:0000259" key="2">
    <source>
        <dbReference type="Pfam" id="PF13577"/>
    </source>
</evidence>
<dbReference type="Gene3D" id="3.10.450.50">
    <property type="match status" value="1"/>
</dbReference>
<dbReference type="Pfam" id="PF13577">
    <property type="entry name" value="SnoaL_4"/>
    <property type="match status" value="1"/>
</dbReference>
<accession>A0ABR1GU83</accession>
<dbReference type="SUPFAM" id="SSF54427">
    <property type="entry name" value="NTF2-like"/>
    <property type="match status" value="1"/>
</dbReference>
<evidence type="ECO:0000313" key="4">
    <source>
        <dbReference type="Proteomes" id="UP001498476"/>
    </source>
</evidence>
<organism evidence="3 4">
    <name type="scientific">Neonectria punicea</name>
    <dbReference type="NCBI Taxonomy" id="979145"/>
    <lineage>
        <taxon>Eukaryota</taxon>
        <taxon>Fungi</taxon>
        <taxon>Dikarya</taxon>
        <taxon>Ascomycota</taxon>
        <taxon>Pezizomycotina</taxon>
        <taxon>Sordariomycetes</taxon>
        <taxon>Hypocreomycetidae</taxon>
        <taxon>Hypocreales</taxon>
        <taxon>Nectriaceae</taxon>
        <taxon>Neonectria</taxon>
    </lineage>
</organism>
<reference evidence="3 4" key="1">
    <citation type="journal article" date="2025" name="Microbiol. Resour. Announc.">
        <title>Draft genome sequences for Neonectria magnoliae and Neonectria punicea, canker pathogens of Liriodendron tulipifera and Acer saccharum in West Virginia.</title>
        <authorList>
            <person name="Petronek H.M."/>
            <person name="Kasson M.T."/>
            <person name="Metheny A.M."/>
            <person name="Stauder C.M."/>
            <person name="Lovett B."/>
            <person name="Lynch S.C."/>
            <person name="Garnas J.R."/>
            <person name="Kasson L.R."/>
            <person name="Stajich J.E."/>
        </authorList>
    </citation>
    <scope>NUCLEOTIDE SEQUENCE [LARGE SCALE GENOMIC DNA]</scope>
    <source>
        <strain evidence="3 4">NRRL 64653</strain>
    </source>
</reference>
<feature type="signal peptide" evidence="1">
    <location>
        <begin position="1"/>
        <end position="20"/>
    </location>
</feature>
<protein>
    <recommendedName>
        <fullName evidence="2">SnoaL-like domain-containing protein</fullName>
    </recommendedName>
</protein>
<feature type="domain" description="SnoaL-like" evidence="2">
    <location>
        <begin position="89"/>
        <end position="158"/>
    </location>
</feature>
<dbReference type="InterPro" id="IPR037401">
    <property type="entry name" value="SnoaL-like"/>
</dbReference>
<sequence>MFFNPFLILAVLGLANTALAAESSNIETEAACSISGSSLESHSLARNPLDYELIRNALTHYSYSLDEKSWDGLSNVYTEDVKLLRSMIEPLITQHSLTTQSIDMTGDETATVKPYGRAIHFGTGDLRDQSVTVWGKYEDKVEKLTVNGVTDWRIVERRIFFQGQLVGNGSLIGFEG</sequence>
<dbReference type="InterPro" id="IPR032710">
    <property type="entry name" value="NTF2-like_dom_sf"/>
</dbReference>
<feature type="chain" id="PRO_5045043714" description="SnoaL-like domain-containing protein" evidence="1">
    <location>
        <begin position="21"/>
        <end position="176"/>
    </location>
</feature>
<name>A0ABR1GU83_9HYPO</name>
<comment type="caution">
    <text evidence="3">The sequence shown here is derived from an EMBL/GenBank/DDBJ whole genome shotgun (WGS) entry which is preliminary data.</text>
</comment>
<keyword evidence="1" id="KW-0732">Signal</keyword>
<dbReference type="Proteomes" id="UP001498476">
    <property type="component" value="Unassembled WGS sequence"/>
</dbReference>
<proteinExistence type="predicted"/>
<evidence type="ECO:0000256" key="1">
    <source>
        <dbReference type="SAM" id="SignalP"/>
    </source>
</evidence>